<dbReference type="Gene3D" id="6.10.140.2130">
    <property type="match status" value="2"/>
</dbReference>
<protein>
    <recommendedName>
        <fullName evidence="5">RPEL repeat protein</fullName>
    </recommendedName>
</protein>
<accession>A0AAD7H7I4</accession>
<comment type="caution">
    <text evidence="3">The sequence shown here is derived from an EMBL/GenBank/DDBJ whole genome shotgun (WGS) entry which is preliminary data.</text>
</comment>
<dbReference type="SMART" id="SM00707">
    <property type="entry name" value="RPEL"/>
    <property type="match status" value="2"/>
</dbReference>
<evidence type="ECO:0008006" key="5">
    <source>
        <dbReference type="Google" id="ProtNLM"/>
    </source>
</evidence>
<dbReference type="Proteomes" id="UP001215280">
    <property type="component" value="Unassembled WGS sequence"/>
</dbReference>
<feature type="non-terminal residue" evidence="3">
    <location>
        <position position="81"/>
    </location>
</feature>
<evidence type="ECO:0000256" key="1">
    <source>
        <dbReference type="ARBA" id="ARBA00022737"/>
    </source>
</evidence>
<evidence type="ECO:0000313" key="4">
    <source>
        <dbReference type="Proteomes" id="UP001215280"/>
    </source>
</evidence>
<feature type="repeat" description="RPEL" evidence="2">
    <location>
        <begin position="11"/>
        <end position="36"/>
    </location>
</feature>
<keyword evidence="4" id="KW-1185">Reference proteome</keyword>
<evidence type="ECO:0000313" key="3">
    <source>
        <dbReference type="EMBL" id="KAJ7713947.1"/>
    </source>
</evidence>
<proteinExistence type="predicted"/>
<name>A0AAD7H7I4_9AGAR</name>
<dbReference type="PROSITE" id="PS51073">
    <property type="entry name" value="RPEL"/>
    <property type="match status" value="1"/>
</dbReference>
<reference evidence="3" key="1">
    <citation type="submission" date="2023-03" db="EMBL/GenBank/DDBJ databases">
        <title>Massive genome expansion in bonnet fungi (Mycena s.s.) driven by repeated elements and novel gene families across ecological guilds.</title>
        <authorList>
            <consortium name="Lawrence Berkeley National Laboratory"/>
            <person name="Harder C.B."/>
            <person name="Miyauchi S."/>
            <person name="Viragh M."/>
            <person name="Kuo A."/>
            <person name="Thoen E."/>
            <person name="Andreopoulos B."/>
            <person name="Lu D."/>
            <person name="Skrede I."/>
            <person name="Drula E."/>
            <person name="Henrissat B."/>
            <person name="Morin E."/>
            <person name="Kohler A."/>
            <person name="Barry K."/>
            <person name="LaButti K."/>
            <person name="Morin E."/>
            <person name="Salamov A."/>
            <person name="Lipzen A."/>
            <person name="Mereny Z."/>
            <person name="Hegedus B."/>
            <person name="Baldrian P."/>
            <person name="Stursova M."/>
            <person name="Weitz H."/>
            <person name="Taylor A."/>
            <person name="Grigoriev I.V."/>
            <person name="Nagy L.G."/>
            <person name="Martin F."/>
            <person name="Kauserud H."/>
        </authorList>
    </citation>
    <scope>NUCLEOTIDE SEQUENCE</scope>
    <source>
        <strain evidence="3">CBHHK188m</strain>
    </source>
</reference>
<dbReference type="EMBL" id="JARJLG010000381">
    <property type="protein sequence ID" value="KAJ7713947.1"/>
    <property type="molecule type" value="Genomic_DNA"/>
</dbReference>
<dbReference type="Pfam" id="PF02755">
    <property type="entry name" value="RPEL"/>
    <property type="match status" value="2"/>
</dbReference>
<gene>
    <name evidence="3" type="ORF">DFH07DRAFT_763199</name>
</gene>
<dbReference type="InterPro" id="IPR004018">
    <property type="entry name" value="RPEL_repeat"/>
</dbReference>
<dbReference type="AlphaFoldDB" id="A0AAD7H7I4"/>
<keyword evidence="1" id="KW-0677">Repeat</keyword>
<sequence length="81" mass="9092">RQLSIDEQTSKQLEDKLAHRPDKATLVERNILKDDKGLAPALVAAKEKLQRSQLEDQLANAMSKRPTREELEKNGILKGAC</sequence>
<organism evidence="3 4">
    <name type="scientific">Mycena maculata</name>
    <dbReference type="NCBI Taxonomy" id="230809"/>
    <lineage>
        <taxon>Eukaryota</taxon>
        <taxon>Fungi</taxon>
        <taxon>Dikarya</taxon>
        <taxon>Basidiomycota</taxon>
        <taxon>Agaricomycotina</taxon>
        <taxon>Agaricomycetes</taxon>
        <taxon>Agaricomycetidae</taxon>
        <taxon>Agaricales</taxon>
        <taxon>Marasmiineae</taxon>
        <taxon>Mycenaceae</taxon>
        <taxon>Mycena</taxon>
    </lineage>
</organism>
<evidence type="ECO:0000256" key="2">
    <source>
        <dbReference type="PROSITE-ProRule" id="PRU00401"/>
    </source>
</evidence>